<dbReference type="PANTHER" id="PTHR40027:SF1">
    <property type="entry name" value="CELL DIVISION PROTEIN DIVIC"/>
    <property type="match status" value="1"/>
</dbReference>
<protein>
    <submittedName>
        <fullName evidence="3">Cell division protein DIVIC</fullName>
    </submittedName>
</protein>
<sequence length="135" mass="15783">MGVRKEKNITSMENAYTKQQMVKEKVKARRKKLLFRRLVVFGIIAVASVYLLVSTLISRNHQLEAKQAEKVKLEKKLADLKKKKSYLQDEVVKLNDDNYIAKLARSEYFLSEKGEIIFNIPDDKKKKDEDKDVSY</sequence>
<dbReference type="RefSeq" id="WP_101356296.1">
    <property type="nucleotide sequence ID" value="NZ_PIQO01000025.1"/>
</dbReference>
<dbReference type="OrthoDB" id="2991180at2"/>
<evidence type="ECO:0000256" key="2">
    <source>
        <dbReference type="SAM" id="Phobius"/>
    </source>
</evidence>
<keyword evidence="4" id="KW-1185">Reference proteome</keyword>
<comment type="caution">
    <text evidence="3">The sequence shown here is derived from an EMBL/GenBank/DDBJ whole genome shotgun (WGS) entry which is preliminary data.</text>
</comment>
<keyword evidence="3" id="KW-0131">Cell cycle</keyword>
<feature type="coiled-coil region" evidence="1">
    <location>
        <begin position="63"/>
        <end position="97"/>
    </location>
</feature>
<keyword evidence="2" id="KW-0472">Membrane</keyword>
<keyword evidence="1" id="KW-0175">Coiled coil</keyword>
<keyword evidence="3" id="KW-0132">Cell division</keyword>
<organism evidence="3 4">
    <name type="scientific">Heyndrickxia camelliae</name>
    <dbReference type="NCBI Taxonomy" id="1707093"/>
    <lineage>
        <taxon>Bacteria</taxon>
        <taxon>Bacillati</taxon>
        <taxon>Bacillota</taxon>
        <taxon>Bacilli</taxon>
        <taxon>Bacillales</taxon>
        <taxon>Bacillaceae</taxon>
        <taxon>Heyndrickxia</taxon>
    </lineage>
</organism>
<dbReference type="Proteomes" id="UP000233440">
    <property type="component" value="Unassembled WGS sequence"/>
</dbReference>
<dbReference type="InterPro" id="IPR039076">
    <property type="entry name" value="DivIC"/>
</dbReference>
<evidence type="ECO:0000256" key="1">
    <source>
        <dbReference type="SAM" id="Coils"/>
    </source>
</evidence>
<dbReference type="PANTHER" id="PTHR40027">
    <property type="entry name" value="CELL DIVISION PROTEIN DIVIC"/>
    <property type="match status" value="1"/>
</dbReference>
<dbReference type="AlphaFoldDB" id="A0A2N3LEC6"/>
<name>A0A2N3LEC6_9BACI</name>
<dbReference type="Pfam" id="PF04977">
    <property type="entry name" value="DivIC"/>
    <property type="match status" value="1"/>
</dbReference>
<keyword evidence="2" id="KW-1133">Transmembrane helix</keyword>
<reference evidence="3 4" key="1">
    <citation type="submission" date="2017-11" db="EMBL/GenBank/DDBJ databases">
        <title>Bacillus camelliae sp. nov., isolated from pu'er tea.</title>
        <authorList>
            <person name="Niu L."/>
        </authorList>
    </citation>
    <scope>NUCLEOTIDE SEQUENCE [LARGE SCALE GENOMIC DNA]</scope>
    <source>
        <strain evidence="3 4">7578-1</strain>
    </source>
</reference>
<gene>
    <name evidence="3" type="ORF">CWO92_21690</name>
</gene>
<accession>A0A2N3LEC6</accession>
<evidence type="ECO:0000313" key="3">
    <source>
        <dbReference type="EMBL" id="PKR82925.1"/>
    </source>
</evidence>
<keyword evidence="2" id="KW-0812">Transmembrane</keyword>
<proteinExistence type="predicted"/>
<dbReference type="GO" id="GO:0051301">
    <property type="term" value="P:cell division"/>
    <property type="evidence" value="ECO:0007669"/>
    <property type="project" value="UniProtKB-KW"/>
</dbReference>
<dbReference type="InterPro" id="IPR007060">
    <property type="entry name" value="FtsL/DivIC"/>
</dbReference>
<feature type="transmembrane region" description="Helical" evidence="2">
    <location>
        <begin position="33"/>
        <end position="53"/>
    </location>
</feature>
<dbReference type="EMBL" id="PIQO01000025">
    <property type="protein sequence ID" value="PKR82925.1"/>
    <property type="molecule type" value="Genomic_DNA"/>
</dbReference>
<evidence type="ECO:0000313" key="4">
    <source>
        <dbReference type="Proteomes" id="UP000233440"/>
    </source>
</evidence>